<dbReference type="AlphaFoldDB" id="A0A8J8PZS6"/>
<proteinExistence type="predicted"/>
<evidence type="ECO:0000256" key="1">
    <source>
        <dbReference type="SAM" id="Phobius"/>
    </source>
</evidence>
<sequence length="143" mass="15548">MAATWWTIFAAFSFYWAAGGTFALGTLGEGIESHAVAREGWFVTLVAVTGVVKLLPALLVLSLIQTWGDRLPWRIRLLAVGGLGVLSALYGAVSILQKTLVLIGVFSPEDVDPAGFWGHFLIWDPVWVIGGLLLCVTAWSYRE</sequence>
<evidence type="ECO:0000313" key="2">
    <source>
        <dbReference type="EMBL" id="TYL37841.1"/>
    </source>
</evidence>
<feature type="transmembrane region" description="Helical" evidence="1">
    <location>
        <begin position="40"/>
        <end position="63"/>
    </location>
</feature>
<evidence type="ECO:0000313" key="3">
    <source>
        <dbReference type="Proteomes" id="UP000766904"/>
    </source>
</evidence>
<keyword evidence="3" id="KW-1185">Reference proteome</keyword>
<keyword evidence="1" id="KW-0812">Transmembrane</keyword>
<protein>
    <submittedName>
        <fullName evidence="2">DUF3995 domain-containing protein</fullName>
    </submittedName>
</protein>
<organism evidence="2 3">
    <name type="scientific">Natronococcus pandeyae</name>
    <dbReference type="NCBI Taxonomy" id="2055836"/>
    <lineage>
        <taxon>Archaea</taxon>
        <taxon>Methanobacteriati</taxon>
        <taxon>Methanobacteriota</taxon>
        <taxon>Stenosarchaea group</taxon>
        <taxon>Halobacteria</taxon>
        <taxon>Halobacteriales</taxon>
        <taxon>Natrialbaceae</taxon>
        <taxon>Natronococcus</taxon>
    </lineage>
</organism>
<dbReference type="InterPro" id="IPR025058">
    <property type="entry name" value="DUF3995"/>
</dbReference>
<keyword evidence="1" id="KW-1133">Transmembrane helix</keyword>
<feature type="transmembrane region" description="Helical" evidence="1">
    <location>
        <begin position="116"/>
        <end position="141"/>
    </location>
</feature>
<keyword evidence="1" id="KW-0472">Membrane</keyword>
<dbReference type="Pfam" id="PF13160">
    <property type="entry name" value="DUF3995"/>
    <property type="match status" value="1"/>
</dbReference>
<name>A0A8J8PZS6_9EURY</name>
<feature type="transmembrane region" description="Helical" evidence="1">
    <location>
        <begin position="75"/>
        <end position="96"/>
    </location>
</feature>
<dbReference type="OrthoDB" id="167640at2157"/>
<dbReference type="EMBL" id="PHNJ01000007">
    <property type="protein sequence ID" value="TYL37841.1"/>
    <property type="molecule type" value="Genomic_DNA"/>
</dbReference>
<gene>
    <name evidence="2" type="ORF">CV102_13985</name>
</gene>
<comment type="caution">
    <text evidence="2">The sequence shown here is derived from an EMBL/GenBank/DDBJ whole genome shotgun (WGS) entry which is preliminary data.</text>
</comment>
<accession>A0A8J8PZS6</accession>
<dbReference type="RefSeq" id="WP_148858615.1">
    <property type="nucleotide sequence ID" value="NZ_PHNJ01000007.1"/>
</dbReference>
<dbReference type="Proteomes" id="UP000766904">
    <property type="component" value="Unassembled WGS sequence"/>
</dbReference>
<reference evidence="2" key="1">
    <citation type="submission" date="2017-11" db="EMBL/GenBank/DDBJ databases">
        <authorList>
            <person name="Kajale S.C."/>
            <person name="Sharma A."/>
        </authorList>
    </citation>
    <scope>NUCLEOTIDE SEQUENCE</scope>
    <source>
        <strain evidence="2">LS1_42</strain>
    </source>
</reference>